<dbReference type="EMBL" id="CAICTM010002214">
    <property type="protein sequence ID" value="CAB9528399.1"/>
    <property type="molecule type" value="Genomic_DNA"/>
</dbReference>
<evidence type="ECO:0000313" key="4">
    <source>
        <dbReference type="EMBL" id="CAB9528399.1"/>
    </source>
</evidence>
<evidence type="ECO:0000313" key="5">
    <source>
        <dbReference type="Proteomes" id="UP001153069"/>
    </source>
</evidence>
<reference evidence="4" key="1">
    <citation type="submission" date="2020-06" db="EMBL/GenBank/DDBJ databases">
        <authorList>
            <consortium name="Plant Systems Biology data submission"/>
        </authorList>
    </citation>
    <scope>NUCLEOTIDE SEQUENCE</scope>
    <source>
        <strain evidence="4">D6</strain>
    </source>
</reference>
<feature type="compositionally biased region" description="Low complexity" evidence="1">
    <location>
        <begin position="182"/>
        <end position="192"/>
    </location>
</feature>
<dbReference type="GO" id="GO:0005739">
    <property type="term" value="C:mitochondrion"/>
    <property type="evidence" value="ECO:0007669"/>
    <property type="project" value="TreeGrafter"/>
</dbReference>
<dbReference type="InterPro" id="IPR036770">
    <property type="entry name" value="Ankyrin_rpt-contain_sf"/>
</dbReference>
<evidence type="ECO:0000256" key="3">
    <source>
        <dbReference type="SAM" id="SignalP"/>
    </source>
</evidence>
<keyword evidence="5" id="KW-1185">Reference proteome</keyword>
<dbReference type="Pfam" id="PF10032">
    <property type="entry name" value="Pho88"/>
    <property type="match status" value="1"/>
</dbReference>
<keyword evidence="3" id="KW-0732">Signal</keyword>
<dbReference type="PANTHER" id="PTHR28112:SF1">
    <property type="entry name" value="SRP-INDEPENDENT TARGETING PROTEIN 3"/>
    <property type="match status" value="1"/>
</dbReference>
<dbReference type="AlphaFoldDB" id="A0A9N8EYQ8"/>
<comment type="caution">
    <text evidence="4">The sequence shown here is derived from an EMBL/GenBank/DDBJ whole genome shotgun (WGS) entry which is preliminary data.</text>
</comment>
<dbReference type="Gene3D" id="1.25.40.20">
    <property type="entry name" value="Ankyrin repeat-containing domain"/>
    <property type="match status" value="1"/>
</dbReference>
<dbReference type="Proteomes" id="UP001153069">
    <property type="component" value="Unassembled WGS sequence"/>
</dbReference>
<name>A0A9N8EYQ8_9STRA</name>
<dbReference type="InterPro" id="IPR002110">
    <property type="entry name" value="Ankyrin_rpt"/>
</dbReference>
<feature type="signal peptide" evidence="3">
    <location>
        <begin position="1"/>
        <end position="21"/>
    </location>
</feature>
<protein>
    <submittedName>
        <fullName evidence="4">Phosphate transport (Pho88)</fullName>
    </submittedName>
</protein>
<keyword evidence="2" id="KW-0812">Transmembrane</keyword>
<feature type="transmembrane region" description="Helical" evidence="2">
    <location>
        <begin position="28"/>
        <end position="50"/>
    </location>
</feature>
<organism evidence="4 5">
    <name type="scientific">Seminavis robusta</name>
    <dbReference type="NCBI Taxonomy" id="568900"/>
    <lineage>
        <taxon>Eukaryota</taxon>
        <taxon>Sar</taxon>
        <taxon>Stramenopiles</taxon>
        <taxon>Ochrophyta</taxon>
        <taxon>Bacillariophyta</taxon>
        <taxon>Bacillariophyceae</taxon>
        <taxon>Bacillariophycidae</taxon>
        <taxon>Naviculales</taxon>
        <taxon>Naviculaceae</taxon>
        <taxon>Seminavis</taxon>
    </lineage>
</organism>
<evidence type="ECO:0000256" key="2">
    <source>
        <dbReference type="SAM" id="Phobius"/>
    </source>
</evidence>
<evidence type="ECO:0000256" key="1">
    <source>
        <dbReference type="SAM" id="MobiDB-lite"/>
    </source>
</evidence>
<accession>A0A9N8EYQ8</accession>
<dbReference type="PANTHER" id="PTHR28112">
    <property type="entry name" value="SRP-INDEPENDENT TARGETING PROTEIN 3"/>
    <property type="match status" value="1"/>
</dbReference>
<dbReference type="SMART" id="SM00248">
    <property type="entry name" value="ANK"/>
    <property type="match status" value="3"/>
</dbReference>
<sequence>MAFNKMFVMLPVMFAARKLDGEDPMVVYYLRIAYGVMQGLCVLVVLYTYLKASSAASQYTDRIIYVPPPPTPFQDPNASKKKYTEANYGAHVLSTARSLLGSTLFGLCLTVGLHIYKGMVVGLAIQTVMGPFSLAENPLIRALLLGTGTIDPADKLFDEKDASELTADDEVVDESGNPLVRNNSNKALNGNKAAKKGDEKEGETTQSSTMMTLEEVMLDTWDSGDSADITNLMTTLTEQNCNTQTTDDKWTPLMVLAGLGNVKGTASAIRQAIALGANPAITDKEGWNALHWAAFHGSPEAARELVKDISLLDATDKEGRTPLEVAKQENNSVVVKVLEEAEAAAETSEDADGLRKRK</sequence>
<dbReference type="GO" id="GO:0045047">
    <property type="term" value="P:protein targeting to ER"/>
    <property type="evidence" value="ECO:0007669"/>
    <property type="project" value="InterPro"/>
</dbReference>
<keyword evidence="2" id="KW-1133">Transmembrane helix</keyword>
<dbReference type="OrthoDB" id="18139at2759"/>
<keyword evidence="2" id="KW-0472">Membrane</keyword>
<dbReference type="SUPFAM" id="SSF48403">
    <property type="entry name" value="Ankyrin repeat"/>
    <property type="match status" value="1"/>
</dbReference>
<dbReference type="InterPro" id="IPR012098">
    <property type="entry name" value="SND3_fun"/>
</dbReference>
<gene>
    <name evidence="4" type="ORF">SEMRO_2216_G319450.1</name>
</gene>
<feature type="chain" id="PRO_5040297051" evidence="3">
    <location>
        <begin position="22"/>
        <end position="358"/>
    </location>
</feature>
<proteinExistence type="predicted"/>
<feature type="region of interest" description="Disordered" evidence="1">
    <location>
        <begin position="167"/>
        <end position="209"/>
    </location>
</feature>
<dbReference type="GO" id="GO:0005783">
    <property type="term" value="C:endoplasmic reticulum"/>
    <property type="evidence" value="ECO:0007669"/>
    <property type="project" value="InterPro"/>
</dbReference>
<dbReference type="Pfam" id="PF12796">
    <property type="entry name" value="Ank_2"/>
    <property type="match status" value="1"/>
</dbReference>